<dbReference type="Proteomes" id="UP000283492">
    <property type="component" value="Unassembled WGS sequence"/>
</dbReference>
<proteinExistence type="predicted"/>
<organism evidence="1 2">
    <name type="scientific">Roseburia inulinivorans</name>
    <dbReference type="NCBI Taxonomy" id="360807"/>
    <lineage>
        <taxon>Bacteria</taxon>
        <taxon>Bacillati</taxon>
        <taxon>Bacillota</taxon>
        <taxon>Clostridia</taxon>
        <taxon>Lachnospirales</taxon>
        <taxon>Lachnospiraceae</taxon>
        <taxon>Roseburia</taxon>
    </lineage>
</organism>
<name>A0A413TE76_9FIRM</name>
<sequence>MECGIDEMKYPDKKFVGSYMFNSYRKHEILLLPIEILHKLPIAKSWEEIDSVVTENNIIRSVMN</sequence>
<evidence type="ECO:0000313" key="1">
    <source>
        <dbReference type="EMBL" id="RHA83317.1"/>
    </source>
</evidence>
<reference evidence="1 2" key="1">
    <citation type="submission" date="2018-08" db="EMBL/GenBank/DDBJ databases">
        <title>A genome reference for cultivated species of the human gut microbiota.</title>
        <authorList>
            <person name="Zou Y."/>
            <person name="Xue W."/>
            <person name="Luo G."/>
        </authorList>
    </citation>
    <scope>NUCLEOTIDE SEQUENCE [LARGE SCALE GENOMIC DNA]</scope>
    <source>
        <strain evidence="1 2">AM42-1AC</strain>
    </source>
</reference>
<protein>
    <submittedName>
        <fullName evidence="1">Uncharacterized protein</fullName>
    </submittedName>
</protein>
<dbReference type="EMBL" id="QSFX01000042">
    <property type="protein sequence ID" value="RHA83317.1"/>
    <property type="molecule type" value="Genomic_DNA"/>
</dbReference>
<evidence type="ECO:0000313" key="2">
    <source>
        <dbReference type="Proteomes" id="UP000283492"/>
    </source>
</evidence>
<dbReference type="RefSeq" id="WP_118583500.1">
    <property type="nucleotide sequence ID" value="NZ_CABJFX010000042.1"/>
</dbReference>
<comment type="caution">
    <text evidence="1">The sequence shown here is derived from an EMBL/GenBank/DDBJ whole genome shotgun (WGS) entry which is preliminary data.</text>
</comment>
<dbReference type="AlphaFoldDB" id="A0A413TE76"/>
<accession>A0A413TE76</accession>
<gene>
    <name evidence="1" type="ORF">DW914_16810</name>
</gene>